<name>A0A4Q5LTC4_9BACT</name>
<dbReference type="OrthoDB" id="1273118at2"/>
<accession>A0A4Q5LTC4</accession>
<dbReference type="GO" id="GO:0003677">
    <property type="term" value="F:DNA binding"/>
    <property type="evidence" value="ECO:0007669"/>
    <property type="project" value="UniProtKB-KW"/>
</dbReference>
<keyword evidence="5" id="KW-0680">Restriction system</keyword>
<comment type="catalytic activity">
    <reaction evidence="7">
        <text>a 2'-deoxycytidine in DNA + S-adenosyl-L-methionine = an N(4)-methyl-2'-deoxycytidine in DNA + S-adenosyl-L-homocysteine + H(+)</text>
        <dbReference type="Rhea" id="RHEA:16857"/>
        <dbReference type="Rhea" id="RHEA-COMP:11369"/>
        <dbReference type="Rhea" id="RHEA-COMP:13674"/>
        <dbReference type="ChEBI" id="CHEBI:15378"/>
        <dbReference type="ChEBI" id="CHEBI:57856"/>
        <dbReference type="ChEBI" id="CHEBI:59789"/>
        <dbReference type="ChEBI" id="CHEBI:85452"/>
        <dbReference type="ChEBI" id="CHEBI:137933"/>
        <dbReference type="EC" id="2.1.1.113"/>
    </reaction>
</comment>
<dbReference type="Proteomes" id="UP000293162">
    <property type="component" value="Unassembled WGS sequence"/>
</dbReference>
<dbReference type="GO" id="GO:0008170">
    <property type="term" value="F:N-methyltransferase activity"/>
    <property type="evidence" value="ECO:0007669"/>
    <property type="project" value="InterPro"/>
</dbReference>
<sequence length="279" mass="32033">MSELADSSVHLIVTSPPYWNIKDYGTIQQIGFYQSFENYINHLNLVWQECHRTLMDGCRLCINIADTIAVKTHYGRNKLMAIHSEIIKFCEIISFDYMGAIIWQKIGNDKGVFLGSYPFPRNGVIQMDYEYILVFRKSGNSPQPTPLQKEFSKMTLKEWQKYFAGHWNFPGTLQNKGHIAMFPQELPRRLIRMFSFVGETVLDPFGGSGTTALAAKNNGRNSISYEISPDYIEIIKDKLQTYQGDLFGTSFEFVQQQAGEMGFADMISKLPYLFKDPHV</sequence>
<dbReference type="InterPro" id="IPR001091">
    <property type="entry name" value="RM_Methyltransferase"/>
</dbReference>
<gene>
    <name evidence="10" type="ORF">EWM59_25925</name>
</gene>
<keyword evidence="6" id="KW-0238">DNA-binding</keyword>
<dbReference type="GO" id="GO:0009307">
    <property type="term" value="P:DNA restriction-modification system"/>
    <property type="evidence" value="ECO:0007669"/>
    <property type="project" value="UniProtKB-KW"/>
</dbReference>
<keyword evidence="2 10" id="KW-0489">Methyltransferase</keyword>
<dbReference type="GO" id="GO:0032259">
    <property type="term" value="P:methylation"/>
    <property type="evidence" value="ECO:0007669"/>
    <property type="project" value="UniProtKB-KW"/>
</dbReference>
<evidence type="ECO:0000256" key="3">
    <source>
        <dbReference type="ARBA" id="ARBA00022679"/>
    </source>
</evidence>
<dbReference type="InterPro" id="IPR017985">
    <property type="entry name" value="MeTrfase_CN4_CS"/>
</dbReference>
<dbReference type="Pfam" id="PF01555">
    <property type="entry name" value="N6_N4_Mtase"/>
    <property type="match status" value="1"/>
</dbReference>
<keyword evidence="3 10" id="KW-0808">Transferase</keyword>
<dbReference type="EC" id="2.1.1.-" evidence="8"/>
<evidence type="ECO:0000256" key="2">
    <source>
        <dbReference type="ARBA" id="ARBA00022603"/>
    </source>
</evidence>
<dbReference type="CDD" id="cd02440">
    <property type="entry name" value="AdoMet_MTases"/>
    <property type="match status" value="1"/>
</dbReference>
<evidence type="ECO:0000256" key="6">
    <source>
        <dbReference type="ARBA" id="ARBA00023125"/>
    </source>
</evidence>
<dbReference type="PRINTS" id="PR00508">
    <property type="entry name" value="S21N4MTFRASE"/>
</dbReference>
<dbReference type="InterPro" id="IPR029063">
    <property type="entry name" value="SAM-dependent_MTases_sf"/>
</dbReference>
<evidence type="ECO:0000256" key="8">
    <source>
        <dbReference type="RuleBase" id="RU362026"/>
    </source>
</evidence>
<keyword evidence="11" id="KW-1185">Reference proteome</keyword>
<dbReference type="PROSITE" id="PS00093">
    <property type="entry name" value="N4_MTASE"/>
    <property type="match status" value="1"/>
</dbReference>
<dbReference type="EMBL" id="SEWF01000078">
    <property type="protein sequence ID" value="RYU92689.1"/>
    <property type="molecule type" value="Genomic_DNA"/>
</dbReference>
<organism evidence="10 11">
    <name type="scientific">Emticicia agri</name>
    <dbReference type="NCBI Taxonomy" id="2492393"/>
    <lineage>
        <taxon>Bacteria</taxon>
        <taxon>Pseudomonadati</taxon>
        <taxon>Bacteroidota</taxon>
        <taxon>Cytophagia</taxon>
        <taxon>Cytophagales</taxon>
        <taxon>Leadbetterellaceae</taxon>
        <taxon>Emticicia</taxon>
    </lineage>
</organism>
<dbReference type="AlphaFoldDB" id="A0A4Q5LTC4"/>
<dbReference type="Gene3D" id="3.40.50.150">
    <property type="entry name" value="Vaccinia Virus protein VP39"/>
    <property type="match status" value="1"/>
</dbReference>
<evidence type="ECO:0000259" key="9">
    <source>
        <dbReference type="Pfam" id="PF01555"/>
    </source>
</evidence>
<dbReference type="SUPFAM" id="SSF53335">
    <property type="entry name" value="S-adenosyl-L-methionine-dependent methyltransferases"/>
    <property type="match status" value="1"/>
</dbReference>
<comment type="similarity">
    <text evidence="1">Belongs to the N(4)/N(6)-methyltransferase family. N(4) subfamily.</text>
</comment>
<evidence type="ECO:0000313" key="10">
    <source>
        <dbReference type="EMBL" id="RYU92689.1"/>
    </source>
</evidence>
<dbReference type="GO" id="GO:0015667">
    <property type="term" value="F:site-specific DNA-methyltransferase (cytosine-N4-specific) activity"/>
    <property type="evidence" value="ECO:0007669"/>
    <property type="project" value="UniProtKB-EC"/>
</dbReference>
<evidence type="ECO:0000256" key="1">
    <source>
        <dbReference type="ARBA" id="ARBA00010203"/>
    </source>
</evidence>
<evidence type="ECO:0000256" key="7">
    <source>
        <dbReference type="ARBA" id="ARBA00049120"/>
    </source>
</evidence>
<evidence type="ECO:0000256" key="5">
    <source>
        <dbReference type="ARBA" id="ARBA00022747"/>
    </source>
</evidence>
<comment type="caution">
    <text evidence="10">The sequence shown here is derived from an EMBL/GenBank/DDBJ whole genome shotgun (WGS) entry which is preliminary data.</text>
</comment>
<feature type="domain" description="DNA methylase N-4/N-6" evidence="9">
    <location>
        <begin position="9"/>
        <end position="236"/>
    </location>
</feature>
<protein>
    <recommendedName>
        <fullName evidence="8">Methyltransferase</fullName>
        <ecNumber evidence="8">2.1.1.-</ecNumber>
    </recommendedName>
</protein>
<evidence type="ECO:0000313" key="11">
    <source>
        <dbReference type="Proteomes" id="UP000293162"/>
    </source>
</evidence>
<reference evidence="10 11" key="1">
    <citation type="submission" date="2019-02" db="EMBL/GenBank/DDBJ databases">
        <title>Bacterial novel species Emticicia sp. 17J42-9 isolated from soil.</title>
        <authorList>
            <person name="Jung H.-Y."/>
        </authorList>
    </citation>
    <scope>NUCLEOTIDE SEQUENCE [LARGE SCALE GENOMIC DNA]</scope>
    <source>
        <strain evidence="10 11">17J42-9</strain>
    </source>
</reference>
<keyword evidence="4" id="KW-0949">S-adenosyl-L-methionine</keyword>
<evidence type="ECO:0000256" key="4">
    <source>
        <dbReference type="ARBA" id="ARBA00022691"/>
    </source>
</evidence>
<proteinExistence type="inferred from homology"/>
<dbReference type="RefSeq" id="WP_130024149.1">
    <property type="nucleotide sequence ID" value="NZ_SEWF01000078.1"/>
</dbReference>
<dbReference type="InterPro" id="IPR002941">
    <property type="entry name" value="DNA_methylase_N4/N6"/>
</dbReference>